<reference evidence="13 14" key="1">
    <citation type="submission" date="2024-03" db="EMBL/GenBank/DDBJ databases">
        <title>Human intestinal bacterial collection.</title>
        <authorList>
            <person name="Pauvert C."/>
            <person name="Hitch T.C.A."/>
            <person name="Clavel T."/>
        </authorList>
    </citation>
    <scope>NUCLEOTIDE SEQUENCE [LARGE SCALE GENOMIC DNA]</scope>
    <source>
        <strain evidence="13 14">CLA-AP-H27</strain>
    </source>
</reference>
<keyword evidence="6" id="KW-0597">Phosphoprotein</keyword>
<evidence type="ECO:0000256" key="5">
    <source>
        <dbReference type="ARBA" id="ARBA00022490"/>
    </source>
</evidence>
<keyword evidence="14" id="KW-1185">Reference proteome</keyword>
<comment type="pathway">
    <text evidence="2">Lipid metabolism; butanoate metabolism.</text>
</comment>
<comment type="subcellular location">
    <subcellularLocation>
        <location evidence="1">Cytoplasm</location>
    </subcellularLocation>
</comment>
<comment type="similarity">
    <text evidence="3">Belongs to the 3-hydroxyacyl-CoA dehydrogenase family.</text>
</comment>
<accession>A0ABV1HJQ8</accession>
<dbReference type="SUPFAM" id="SSF48179">
    <property type="entry name" value="6-phosphogluconate dehydrogenase C-terminal domain-like"/>
    <property type="match status" value="1"/>
</dbReference>
<protein>
    <recommendedName>
        <fullName evidence="10">L-gulonate 3-dehydrogenase</fullName>
        <ecNumber evidence="9">1.1.1.45</ecNumber>
    </recommendedName>
    <alternativeName>
        <fullName evidence="10">L-gulonate 3-dehydrogenase</fullName>
    </alternativeName>
</protein>
<evidence type="ECO:0000256" key="8">
    <source>
        <dbReference type="ARBA" id="ARBA00023027"/>
    </source>
</evidence>
<feature type="domain" description="3-hydroxyacyl-CoA dehydrogenase C-terminal" evidence="11">
    <location>
        <begin position="190"/>
        <end position="288"/>
    </location>
</feature>
<dbReference type="InterPro" id="IPR006108">
    <property type="entry name" value="3HC_DH_C"/>
</dbReference>
<keyword evidence="8" id="KW-0520">NAD</keyword>
<feature type="domain" description="3-hydroxyacyl-CoA dehydrogenase NAD binding" evidence="12">
    <location>
        <begin position="7"/>
        <end position="185"/>
    </location>
</feature>
<dbReference type="InterPro" id="IPR022694">
    <property type="entry name" value="3-OHacyl-CoA_DH"/>
</dbReference>
<keyword evidence="7" id="KW-0560">Oxidoreductase</keyword>
<proteinExistence type="inferred from homology"/>
<evidence type="ECO:0000313" key="14">
    <source>
        <dbReference type="Proteomes" id="UP001437460"/>
    </source>
</evidence>
<gene>
    <name evidence="13" type="ORF">WMO41_05075</name>
</gene>
<dbReference type="InterPro" id="IPR006176">
    <property type="entry name" value="3-OHacyl-CoA_DH_NAD-bd"/>
</dbReference>
<keyword evidence="5" id="KW-0963">Cytoplasm</keyword>
<evidence type="ECO:0000256" key="6">
    <source>
        <dbReference type="ARBA" id="ARBA00022553"/>
    </source>
</evidence>
<dbReference type="Proteomes" id="UP001437460">
    <property type="component" value="Unassembled WGS sequence"/>
</dbReference>
<dbReference type="EC" id="1.1.1.45" evidence="9"/>
<evidence type="ECO:0000259" key="12">
    <source>
        <dbReference type="Pfam" id="PF02737"/>
    </source>
</evidence>
<sequence>MGKEVRTIGIVGTGIIATSLAVLTTGHGFRTVVYARSESSAKRCLNDYENHWKSMVGHGLATSEQADICKTYLVISSDYKDMADAEIVFESALENPDVKHGIYHILEETCPKVKAICSVSSSIVPDVLAETCEKYGDRIIVTHPFNPVHMVPYFELCGGKNTAPGVIEYVYRLLEELDRKPVVLKKPTPGFIGNRLQFALWREVLALVEEGVAEPRDIDRALQYSFCPRYTSIGIFEHFDNGGLELNRTTCRNLFPIISDTKTVPKCIDELIAEGKTGVKAGEGFYDWHGVNMDAYRERVNAPYWKFCQWDLPKENM</sequence>
<dbReference type="InterPro" id="IPR013328">
    <property type="entry name" value="6PGD_dom2"/>
</dbReference>
<dbReference type="PIRSF" id="PIRSF000105">
    <property type="entry name" value="HCDH"/>
    <property type="match status" value="1"/>
</dbReference>
<organism evidence="13 14">
    <name type="scientific">Ventrimonas faecis</name>
    <dbReference type="NCBI Taxonomy" id="3133170"/>
    <lineage>
        <taxon>Bacteria</taxon>
        <taxon>Bacillati</taxon>
        <taxon>Bacillota</taxon>
        <taxon>Clostridia</taxon>
        <taxon>Lachnospirales</taxon>
        <taxon>Lachnospiraceae</taxon>
        <taxon>Ventrimonas</taxon>
    </lineage>
</organism>
<name>A0ABV1HJQ8_9FIRM</name>
<dbReference type="InterPro" id="IPR036291">
    <property type="entry name" value="NAD(P)-bd_dom_sf"/>
</dbReference>
<dbReference type="RefSeq" id="WP_349228826.1">
    <property type="nucleotide sequence ID" value="NZ_JBBMFJ010000007.1"/>
</dbReference>
<evidence type="ECO:0000256" key="7">
    <source>
        <dbReference type="ARBA" id="ARBA00023002"/>
    </source>
</evidence>
<dbReference type="Gene3D" id="3.40.50.720">
    <property type="entry name" value="NAD(P)-binding Rossmann-like Domain"/>
    <property type="match status" value="1"/>
</dbReference>
<dbReference type="SUPFAM" id="SSF51735">
    <property type="entry name" value="NAD(P)-binding Rossmann-fold domains"/>
    <property type="match status" value="1"/>
</dbReference>
<dbReference type="PANTHER" id="PTHR48075:SF1">
    <property type="entry name" value="LAMBDA-CRYSTALLIN HOMOLOG"/>
    <property type="match status" value="1"/>
</dbReference>
<dbReference type="Pfam" id="PF00725">
    <property type="entry name" value="3HCDH"/>
    <property type="match status" value="1"/>
</dbReference>
<comment type="caution">
    <text evidence="13">The sequence shown here is derived from an EMBL/GenBank/DDBJ whole genome shotgun (WGS) entry which is preliminary data.</text>
</comment>
<dbReference type="PANTHER" id="PTHR48075">
    <property type="entry name" value="3-HYDROXYACYL-COA DEHYDROGENASE FAMILY PROTEIN"/>
    <property type="match status" value="1"/>
</dbReference>
<evidence type="ECO:0000256" key="9">
    <source>
        <dbReference type="ARBA" id="ARBA00038962"/>
    </source>
</evidence>
<dbReference type="InterPro" id="IPR008927">
    <property type="entry name" value="6-PGluconate_DH-like_C_sf"/>
</dbReference>
<dbReference type="Gene3D" id="1.10.1040.10">
    <property type="entry name" value="N-(1-d-carboxylethyl)-l-norvaline Dehydrogenase, domain 2"/>
    <property type="match status" value="1"/>
</dbReference>
<dbReference type="EMBL" id="JBBMFJ010000007">
    <property type="protein sequence ID" value="MEQ2562533.1"/>
    <property type="molecule type" value="Genomic_DNA"/>
</dbReference>
<evidence type="ECO:0000256" key="1">
    <source>
        <dbReference type="ARBA" id="ARBA00004496"/>
    </source>
</evidence>
<evidence type="ECO:0000256" key="10">
    <source>
        <dbReference type="ARBA" id="ARBA00042709"/>
    </source>
</evidence>
<dbReference type="Pfam" id="PF02737">
    <property type="entry name" value="3HCDH_N"/>
    <property type="match status" value="1"/>
</dbReference>
<evidence type="ECO:0000256" key="3">
    <source>
        <dbReference type="ARBA" id="ARBA00009463"/>
    </source>
</evidence>
<evidence type="ECO:0000313" key="13">
    <source>
        <dbReference type="EMBL" id="MEQ2562533.1"/>
    </source>
</evidence>
<evidence type="ECO:0000256" key="4">
    <source>
        <dbReference type="ARBA" id="ARBA00011738"/>
    </source>
</evidence>
<evidence type="ECO:0000256" key="2">
    <source>
        <dbReference type="ARBA" id="ARBA00005086"/>
    </source>
</evidence>
<evidence type="ECO:0000259" key="11">
    <source>
        <dbReference type="Pfam" id="PF00725"/>
    </source>
</evidence>
<comment type="subunit">
    <text evidence="4">Homodimer.</text>
</comment>